<dbReference type="Pfam" id="PF00078">
    <property type="entry name" value="RVT_1"/>
    <property type="match status" value="1"/>
</dbReference>
<dbReference type="InterPro" id="IPR000477">
    <property type="entry name" value="RT_dom"/>
</dbReference>
<accession>A0A1G2HKR5</accession>
<organism evidence="2 3">
    <name type="scientific">Candidatus Staskawiczbacteria bacterium RIFCSPHIGHO2_01_FULL_34_27</name>
    <dbReference type="NCBI Taxonomy" id="1802199"/>
    <lineage>
        <taxon>Bacteria</taxon>
        <taxon>Candidatus Staskawicziibacteriota</taxon>
    </lineage>
</organism>
<evidence type="ECO:0000259" key="1">
    <source>
        <dbReference type="PROSITE" id="PS50878"/>
    </source>
</evidence>
<feature type="domain" description="Reverse transcriptase" evidence="1">
    <location>
        <begin position="1"/>
        <end position="291"/>
    </location>
</feature>
<dbReference type="EMBL" id="MHOL01000007">
    <property type="protein sequence ID" value="OGZ63077.1"/>
    <property type="molecule type" value="Genomic_DNA"/>
</dbReference>
<dbReference type="PANTHER" id="PTHR34047">
    <property type="entry name" value="NUCLEAR INTRON MATURASE 1, MITOCHONDRIAL-RELATED"/>
    <property type="match status" value="1"/>
</dbReference>
<sequence length="361" mass="43148">MRAVLDADRAINYILVYMIESYSYKQLINIENVFMAWQNYSSGKSRKKEILEFWLNQERRIFALHYELEKEMYEHSPYKKFVICDPKERIIHKSVLVDRIVHQMIYNYLNPIFEDRFIFDTYASIKYRGNHLAVKNFRKKCLRESHSDRRVIWVLKCDIKKFFDSIDHEILFSLIGRKVKDEKIRKLIRDILASYNVLPGKGLPLGNLTSQLFANIYLNELDYHVKHVLKIKNYIRFNDDFVIISENKSLLQDFSANIKEFLNDRLKLSLPDNKTSIRKFKWGIDFLGYIALPGGFLLRKKTKKRMFHKIEERNIEYLKNKVSFNKKNQTVNSYLGMIKNCNAFKLNQKILSIIPLRDLST</sequence>
<dbReference type="InterPro" id="IPR051083">
    <property type="entry name" value="GrpII_Intron_Splice-Mob/Def"/>
</dbReference>
<dbReference type="InterPro" id="IPR043502">
    <property type="entry name" value="DNA/RNA_pol_sf"/>
</dbReference>
<comment type="caution">
    <text evidence="2">The sequence shown here is derived from an EMBL/GenBank/DDBJ whole genome shotgun (WGS) entry which is preliminary data.</text>
</comment>
<evidence type="ECO:0000313" key="3">
    <source>
        <dbReference type="Proteomes" id="UP000178991"/>
    </source>
</evidence>
<dbReference type="AlphaFoldDB" id="A0A1G2HKR5"/>
<proteinExistence type="predicted"/>
<dbReference type="PROSITE" id="PS50878">
    <property type="entry name" value="RT_POL"/>
    <property type="match status" value="1"/>
</dbReference>
<dbReference type="CDD" id="cd01651">
    <property type="entry name" value="RT_G2_intron"/>
    <property type="match status" value="1"/>
</dbReference>
<dbReference type="PANTHER" id="PTHR34047:SF8">
    <property type="entry name" value="PROTEIN YKFC"/>
    <property type="match status" value="1"/>
</dbReference>
<gene>
    <name evidence="2" type="ORF">A2639_02870</name>
</gene>
<dbReference type="Proteomes" id="UP000178991">
    <property type="component" value="Unassembled WGS sequence"/>
</dbReference>
<dbReference type="SUPFAM" id="SSF56672">
    <property type="entry name" value="DNA/RNA polymerases"/>
    <property type="match status" value="1"/>
</dbReference>
<protein>
    <recommendedName>
        <fullName evidence="1">Reverse transcriptase domain-containing protein</fullName>
    </recommendedName>
</protein>
<name>A0A1G2HKR5_9BACT</name>
<reference evidence="2 3" key="1">
    <citation type="journal article" date="2016" name="Nat. Commun.">
        <title>Thousands of microbial genomes shed light on interconnected biogeochemical processes in an aquifer system.</title>
        <authorList>
            <person name="Anantharaman K."/>
            <person name="Brown C.T."/>
            <person name="Hug L.A."/>
            <person name="Sharon I."/>
            <person name="Castelle C.J."/>
            <person name="Probst A.J."/>
            <person name="Thomas B.C."/>
            <person name="Singh A."/>
            <person name="Wilkins M.J."/>
            <person name="Karaoz U."/>
            <person name="Brodie E.L."/>
            <person name="Williams K.H."/>
            <person name="Hubbard S.S."/>
            <person name="Banfield J.F."/>
        </authorList>
    </citation>
    <scope>NUCLEOTIDE SEQUENCE [LARGE SCALE GENOMIC DNA]</scope>
</reference>
<evidence type="ECO:0000313" key="2">
    <source>
        <dbReference type="EMBL" id="OGZ63077.1"/>
    </source>
</evidence>